<evidence type="ECO:0000313" key="3">
    <source>
        <dbReference type="EMBL" id="KAK3336343.1"/>
    </source>
</evidence>
<name>A0AAE0J3P0_9PEZI</name>
<dbReference type="Proteomes" id="UP001286456">
    <property type="component" value="Unassembled WGS sequence"/>
</dbReference>
<accession>A0AAE0J3P0</accession>
<comment type="caution">
    <text evidence="3">The sequence shown here is derived from an EMBL/GenBank/DDBJ whole genome shotgun (WGS) entry which is preliminary data.</text>
</comment>
<protein>
    <recommendedName>
        <fullName evidence="2">SRR1-like domain-containing protein</fullName>
    </recommendedName>
</protein>
<evidence type="ECO:0000256" key="1">
    <source>
        <dbReference type="SAM" id="MobiDB-lite"/>
    </source>
</evidence>
<dbReference type="PANTHER" id="PTHR42080">
    <property type="entry name" value="SRR1 DOMAIN-CONTAINING PROTEIN"/>
    <property type="match status" value="1"/>
</dbReference>
<organism evidence="3 4">
    <name type="scientific">Cercophora scortea</name>
    <dbReference type="NCBI Taxonomy" id="314031"/>
    <lineage>
        <taxon>Eukaryota</taxon>
        <taxon>Fungi</taxon>
        <taxon>Dikarya</taxon>
        <taxon>Ascomycota</taxon>
        <taxon>Pezizomycotina</taxon>
        <taxon>Sordariomycetes</taxon>
        <taxon>Sordariomycetidae</taxon>
        <taxon>Sordariales</taxon>
        <taxon>Lasiosphaeriaceae</taxon>
        <taxon>Cercophora</taxon>
    </lineage>
</organism>
<dbReference type="PANTHER" id="PTHR42080:SF1">
    <property type="entry name" value="SRR1-LIKE DOMAIN-CONTAINING PROTEIN"/>
    <property type="match status" value="1"/>
</dbReference>
<feature type="compositionally biased region" description="Low complexity" evidence="1">
    <location>
        <begin position="22"/>
        <end position="34"/>
    </location>
</feature>
<dbReference type="Pfam" id="PF07985">
    <property type="entry name" value="SRR1"/>
    <property type="match status" value="1"/>
</dbReference>
<keyword evidence="4" id="KW-1185">Reference proteome</keyword>
<evidence type="ECO:0000259" key="2">
    <source>
        <dbReference type="Pfam" id="PF07985"/>
    </source>
</evidence>
<reference evidence="3" key="1">
    <citation type="journal article" date="2023" name="Mol. Phylogenet. Evol.">
        <title>Genome-scale phylogeny and comparative genomics of the fungal order Sordariales.</title>
        <authorList>
            <person name="Hensen N."/>
            <person name="Bonometti L."/>
            <person name="Westerberg I."/>
            <person name="Brannstrom I.O."/>
            <person name="Guillou S."/>
            <person name="Cros-Aarteil S."/>
            <person name="Calhoun S."/>
            <person name="Haridas S."/>
            <person name="Kuo A."/>
            <person name="Mondo S."/>
            <person name="Pangilinan J."/>
            <person name="Riley R."/>
            <person name="LaButti K."/>
            <person name="Andreopoulos B."/>
            <person name="Lipzen A."/>
            <person name="Chen C."/>
            <person name="Yan M."/>
            <person name="Daum C."/>
            <person name="Ng V."/>
            <person name="Clum A."/>
            <person name="Steindorff A."/>
            <person name="Ohm R.A."/>
            <person name="Martin F."/>
            <person name="Silar P."/>
            <person name="Natvig D.O."/>
            <person name="Lalanne C."/>
            <person name="Gautier V."/>
            <person name="Ament-Velasquez S.L."/>
            <person name="Kruys A."/>
            <person name="Hutchinson M.I."/>
            <person name="Powell A.J."/>
            <person name="Barry K."/>
            <person name="Miller A.N."/>
            <person name="Grigoriev I.V."/>
            <person name="Debuchy R."/>
            <person name="Gladieux P."/>
            <person name="Hiltunen Thoren M."/>
            <person name="Johannesson H."/>
        </authorList>
    </citation>
    <scope>NUCLEOTIDE SEQUENCE</scope>
    <source>
        <strain evidence="3">SMH4131-1</strain>
    </source>
</reference>
<dbReference type="InterPro" id="IPR012942">
    <property type="entry name" value="SRR1-like"/>
</dbReference>
<feature type="domain" description="SRR1-like" evidence="2">
    <location>
        <begin position="86"/>
        <end position="258"/>
    </location>
</feature>
<gene>
    <name evidence="3" type="ORF">B0T19DRAFT_437120</name>
</gene>
<dbReference type="EMBL" id="JAUEPO010000001">
    <property type="protein sequence ID" value="KAK3336343.1"/>
    <property type="molecule type" value="Genomic_DNA"/>
</dbReference>
<dbReference type="AlphaFoldDB" id="A0AAE0J3P0"/>
<feature type="region of interest" description="Disordered" evidence="1">
    <location>
        <begin position="1"/>
        <end position="61"/>
    </location>
</feature>
<proteinExistence type="predicted"/>
<reference evidence="3" key="2">
    <citation type="submission" date="2023-06" db="EMBL/GenBank/DDBJ databases">
        <authorList>
            <consortium name="Lawrence Berkeley National Laboratory"/>
            <person name="Haridas S."/>
            <person name="Hensen N."/>
            <person name="Bonometti L."/>
            <person name="Westerberg I."/>
            <person name="Brannstrom I.O."/>
            <person name="Guillou S."/>
            <person name="Cros-Aarteil S."/>
            <person name="Calhoun S."/>
            <person name="Kuo A."/>
            <person name="Mondo S."/>
            <person name="Pangilinan J."/>
            <person name="Riley R."/>
            <person name="Labutti K."/>
            <person name="Andreopoulos B."/>
            <person name="Lipzen A."/>
            <person name="Chen C."/>
            <person name="Yanf M."/>
            <person name="Daum C."/>
            <person name="Ng V."/>
            <person name="Clum A."/>
            <person name="Steindorff A."/>
            <person name="Ohm R."/>
            <person name="Martin F."/>
            <person name="Silar P."/>
            <person name="Natvig D."/>
            <person name="Lalanne C."/>
            <person name="Gautier V."/>
            <person name="Ament-Velasquez S.L."/>
            <person name="Kruys A."/>
            <person name="Hutchinson M.I."/>
            <person name="Powell A.J."/>
            <person name="Barry K."/>
            <person name="Miller A.N."/>
            <person name="Grigoriev I.V."/>
            <person name="Debuchy R."/>
            <person name="Gladieux P."/>
            <person name="Thoren M.H."/>
            <person name="Johannesson H."/>
        </authorList>
    </citation>
    <scope>NUCLEOTIDE SEQUENCE</scope>
    <source>
        <strain evidence="3">SMH4131-1</strain>
    </source>
</reference>
<evidence type="ECO:0000313" key="4">
    <source>
        <dbReference type="Proteomes" id="UP001286456"/>
    </source>
</evidence>
<sequence length="269" mass="29808">MTAQEGEWNQVVRKRGHLRHIASSSSSPTPSSAPNTKAKTTDRPAEPLGIRPNPNPEFTVGDIRRHHNTVDQEWQASSCWRAVQEILTAVSTSENRPILTKAICLGPGPYDPSNGSSTARRTAHMQTAAFRSIVKALEPQDGQPIKCIIQEPAFTDTDKQFCAELGFEVVETPEAFTMGDANTLLFGIHMELQTYHQALTEVLPAVFIGAGLDDWERVQDFDPEIRRLLGPISKMEATYNKRTFPDLNYMFSSTAVYWPRSSDAASSCA</sequence>